<keyword evidence="9" id="KW-0333">Golgi apparatus</keyword>
<keyword evidence="11" id="KW-0479">Metal-binding</keyword>
<feature type="binding site" evidence="14">
    <location>
        <position position="33"/>
    </location>
    <ligand>
        <name>Mg(2+)</name>
        <dbReference type="ChEBI" id="CHEBI:18420"/>
    </ligand>
</feature>
<dbReference type="InterPro" id="IPR006689">
    <property type="entry name" value="Small_GTPase_ARF/SAR"/>
</dbReference>
<dbReference type="GO" id="GO:0016192">
    <property type="term" value="P:vesicle-mediated transport"/>
    <property type="evidence" value="ECO:0007669"/>
    <property type="project" value="UniProtKB-KW"/>
</dbReference>
<feature type="binding site" evidence="14">
    <location>
        <position position="66"/>
    </location>
    <ligand>
        <name>Mg(2+)</name>
        <dbReference type="ChEBI" id="CHEBI:18420"/>
    </ligand>
</feature>
<dbReference type="SMART" id="SM00178">
    <property type="entry name" value="SAR"/>
    <property type="match status" value="1"/>
</dbReference>
<comment type="caution">
    <text evidence="15">The sequence shown here is derived from an EMBL/GenBank/DDBJ whole genome shotgun (WGS) entry which is preliminary data.</text>
</comment>
<feature type="binding site" evidence="13">
    <location>
        <position position="88"/>
    </location>
    <ligand>
        <name>GTP</name>
        <dbReference type="ChEBI" id="CHEBI:37565"/>
    </ligand>
</feature>
<keyword evidence="11" id="KW-0460">Magnesium</keyword>
<dbReference type="InterPro" id="IPR006687">
    <property type="entry name" value="Small_GTPase_SAR1"/>
</dbReference>
<evidence type="ECO:0000256" key="10">
    <source>
        <dbReference type="ARBA" id="ARBA00023134"/>
    </source>
</evidence>
<keyword evidence="7" id="KW-0931">ER-Golgi transport</keyword>
<keyword evidence="5 12" id="KW-0547">Nucleotide-binding</keyword>
<evidence type="ECO:0000313" key="15">
    <source>
        <dbReference type="EMBL" id="KAJ1699283.1"/>
    </source>
</evidence>
<feature type="binding site" evidence="12">
    <location>
        <position position="29"/>
    </location>
    <ligand>
        <name>GTP</name>
        <dbReference type="ChEBI" id="CHEBI:37565"/>
    </ligand>
</feature>
<dbReference type="Proteomes" id="UP001151287">
    <property type="component" value="Unassembled WGS sequence"/>
</dbReference>
<dbReference type="AlphaFoldDB" id="A0A9Q0HVE0"/>
<feature type="binding site" evidence="12">
    <location>
        <position position="32"/>
    </location>
    <ligand>
        <name>GTP</name>
        <dbReference type="ChEBI" id="CHEBI:37565"/>
    </ligand>
</feature>
<keyword evidence="16" id="KW-1185">Reference proteome</keyword>
<dbReference type="GO" id="GO:0005783">
    <property type="term" value="C:endoplasmic reticulum"/>
    <property type="evidence" value="ECO:0007669"/>
    <property type="project" value="UniProtKB-SubCell"/>
</dbReference>
<dbReference type="GO" id="GO:0005525">
    <property type="term" value="F:GTP binding"/>
    <property type="evidence" value="ECO:0007669"/>
    <property type="project" value="UniProtKB-KW"/>
</dbReference>
<evidence type="ECO:0000256" key="9">
    <source>
        <dbReference type="ARBA" id="ARBA00023034"/>
    </source>
</evidence>
<protein>
    <submittedName>
        <fullName evidence="15">Uncharacterized protein</fullName>
    </submittedName>
</protein>
<feature type="binding site" evidence="11">
    <location>
        <position position="28"/>
    </location>
    <ligand>
        <name>Mg(2+)</name>
        <dbReference type="ChEBI" id="CHEBI:18420"/>
    </ligand>
</feature>
<evidence type="ECO:0000256" key="12">
    <source>
        <dbReference type="PIRSR" id="PIRSR606687-2"/>
    </source>
</evidence>
<dbReference type="OrthoDB" id="2011769at2759"/>
<evidence type="ECO:0000256" key="3">
    <source>
        <dbReference type="ARBA" id="ARBA00007507"/>
    </source>
</evidence>
<accession>A0A9Q0HVE0</accession>
<reference evidence="15" key="1">
    <citation type="journal article" date="2022" name="Cell">
        <title>Repeat-based holocentromeres influence genome architecture and karyotype evolution.</title>
        <authorList>
            <person name="Hofstatter P.G."/>
            <person name="Thangavel G."/>
            <person name="Lux T."/>
            <person name="Neumann P."/>
            <person name="Vondrak T."/>
            <person name="Novak P."/>
            <person name="Zhang M."/>
            <person name="Costa L."/>
            <person name="Castellani M."/>
            <person name="Scott A."/>
            <person name="Toegelov H."/>
            <person name="Fuchs J."/>
            <person name="Mata-Sucre Y."/>
            <person name="Dias Y."/>
            <person name="Vanzela A.L.L."/>
            <person name="Huettel B."/>
            <person name="Almeida C.C.S."/>
            <person name="Simkova H."/>
            <person name="Souza G."/>
            <person name="Pedrosa-Harand A."/>
            <person name="Macas J."/>
            <person name="Mayer K.F.X."/>
            <person name="Houben A."/>
            <person name="Marques A."/>
        </authorList>
    </citation>
    <scope>NUCLEOTIDE SEQUENCE</scope>
    <source>
        <strain evidence="15">RhyBre1mFocal</strain>
    </source>
</reference>
<sequence>MFLVDWFYGVLASLGLWQEVKILFLGIDNAGKTSLLHELKNEFIWKTSIDGYTMLLPYRNYENHPTQHPTSELLSIGKMKFQIFDLGGHQIVRHFWKVYSAKVLFAVVKREARMRYLKPVPQFWSSIKTLCNFDQI</sequence>
<evidence type="ECO:0000256" key="14">
    <source>
        <dbReference type="PIRSR" id="PIRSR606689-2"/>
    </source>
</evidence>
<evidence type="ECO:0000256" key="6">
    <source>
        <dbReference type="ARBA" id="ARBA00022824"/>
    </source>
</evidence>
<proteinExistence type="inferred from homology"/>
<comment type="similarity">
    <text evidence="3">Belongs to the small GTPase superfamily. SAR1 family.</text>
</comment>
<evidence type="ECO:0000313" key="16">
    <source>
        <dbReference type="Proteomes" id="UP001151287"/>
    </source>
</evidence>
<feature type="binding site" evidence="12">
    <location>
        <position position="33"/>
    </location>
    <ligand>
        <name>GTP</name>
        <dbReference type="ChEBI" id="CHEBI:37565"/>
    </ligand>
</feature>
<evidence type="ECO:0000256" key="7">
    <source>
        <dbReference type="ARBA" id="ARBA00022892"/>
    </source>
</evidence>
<keyword evidence="8" id="KW-0653">Protein transport</keyword>
<evidence type="ECO:0000256" key="1">
    <source>
        <dbReference type="ARBA" id="ARBA00004240"/>
    </source>
</evidence>
<feature type="binding site" evidence="13">
    <location>
        <begin position="26"/>
        <end position="33"/>
    </location>
    <ligand>
        <name>GTP</name>
        <dbReference type="ChEBI" id="CHEBI:37565"/>
    </ligand>
</feature>
<feature type="binding site" evidence="12">
    <location>
        <position position="31"/>
    </location>
    <ligand>
        <name>GTP</name>
        <dbReference type="ChEBI" id="CHEBI:37565"/>
    </ligand>
</feature>
<keyword evidence="4" id="KW-0813">Transport</keyword>
<evidence type="ECO:0000256" key="5">
    <source>
        <dbReference type="ARBA" id="ARBA00022741"/>
    </source>
</evidence>
<dbReference type="InterPro" id="IPR027417">
    <property type="entry name" value="P-loop_NTPase"/>
</dbReference>
<dbReference type="GO" id="GO:0006886">
    <property type="term" value="P:intracellular protein transport"/>
    <property type="evidence" value="ECO:0007669"/>
    <property type="project" value="InterPro"/>
</dbReference>
<dbReference type="Pfam" id="PF00025">
    <property type="entry name" value="Arf"/>
    <property type="match status" value="1"/>
</dbReference>
<keyword evidence="6" id="KW-0256">Endoplasmic reticulum</keyword>
<dbReference type="PANTHER" id="PTHR45684">
    <property type="entry name" value="RE74312P"/>
    <property type="match status" value="1"/>
</dbReference>
<evidence type="ECO:0000256" key="11">
    <source>
        <dbReference type="PIRSR" id="PIRSR606687-1"/>
    </source>
</evidence>
<evidence type="ECO:0000256" key="4">
    <source>
        <dbReference type="ARBA" id="ARBA00022448"/>
    </source>
</evidence>
<dbReference type="Gene3D" id="3.40.50.300">
    <property type="entry name" value="P-loop containing nucleotide triphosphate hydrolases"/>
    <property type="match status" value="1"/>
</dbReference>
<evidence type="ECO:0000256" key="13">
    <source>
        <dbReference type="PIRSR" id="PIRSR606689-1"/>
    </source>
</evidence>
<keyword evidence="10 13" id="KW-0342">GTP-binding</keyword>
<gene>
    <name evidence="15" type="ORF">LUZ63_007795</name>
</gene>
<dbReference type="SUPFAM" id="SSF52540">
    <property type="entry name" value="P-loop containing nucleoside triphosphate hydrolases"/>
    <property type="match status" value="1"/>
</dbReference>
<comment type="subcellular location">
    <subcellularLocation>
        <location evidence="1">Endoplasmic reticulum</location>
    </subcellularLocation>
    <subcellularLocation>
        <location evidence="2">Golgi apparatus</location>
    </subcellularLocation>
</comment>
<dbReference type="GO" id="GO:0046872">
    <property type="term" value="F:metal ion binding"/>
    <property type="evidence" value="ECO:0007669"/>
    <property type="project" value="UniProtKB-KW"/>
</dbReference>
<evidence type="ECO:0000256" key="8">
    <source>
        <dbReference type="ARBA" id="ARBA00022927"/>
    </source>
</evidence>
<name>A0A9Q0HVE0_9POAL</name>
<dbReference type="GO" id="GO:0005794">
    <property type="term" value="C:Golgi apparatus"/>
    <property type="evidence" value="ECO:0007669"/>
    <property type="project" value="UniProtKB-SubCell"/>
</dbReference>
<dbReference type="GO" id="GO:0003924">
    <property type="term" value="F:GTPase activity"/>
    <property type="evidence" value="ECO:0007669"/>
    <property type="project" value="InterPro"/>
</dbReference>
<dbReference type="EMBL" id="JAMQYH010000002">
    <property type="protein sequence ID" value="KAJ1699283.1"/>
    <property type="molecule type" value="Genomic_DNA"/>
</dbReference>
<evidence type="ECO:0000256" key="2">
    <source>
        <dbReference type="ARBA" id="ARBA00004555"/>
    </source>
</evidence>
<organism evidence="15 16">
    <name type="scientific">Rhynchospora breviuscula</name>
    <dbReference type="NCBI Taxonomy" id="2022672"/>
    <lineage>
        <taxon>Eukaryota</taxon>
        <taxon>Viridiplantae</taxon>
        <taxon>Streptophyta</taxon>
        <taxon>Embryophyta</taxon>
        <taxon>Tracheophyta</taxon>
        <taxon>Spermatophyta</taxon>
        <taxon>Magnoliopsida</taxon>
        <taxon>Liliopsida</taxon>
        <taxon>Poales</taxon>
        <taxon>Cyperaceae</taxon>
        <taxon>Cyperoideae</taxon>
        <taxon>Rhynchosporeae</taxon>
        <taxon>Rhynchospora</taxon>
    </lineage>
</organism>